<keyword evidence="6" id="KW-1185">Reference proteome</keyword>
<dbReference type="InterPro" id="IPR004474">
    <property type="entry name" value="LytR_CpsA_psr"/>
</dbReference>
<evidence type="ECO:0000313" key="5">
    <source>
        <dbReference type="EMBL" id="GIH20582.1"/>
    </source>
</evidence>
<dbReference type="Proteomes" id="UP000642748">
    <property type="component" value="Unassembled WGS sequence"/>
</dbReference>
<gene>
    <name evidence="5" type="ORF">Raf01_87540</name>
</gene>
<proteinExistence type="inferred from homology"/>
<evidence type="ECO:0000259" key="4">
    <source>
        <dbReference type="Pfam" id="PF03816"/>
    </source>
</evidence>
<feature type="domain" description="Cell envelope-related transcriptional attenuator" evidence="4">
    <location>
        <begin position="115"/>
        <end position="312"/>
    </location>
</feature>
<organism evidence="5 6">
    <name type="scientific">Rugosimonospora africana</name>
    <dbReference type="NCBI Taxonomy" id="556532"/>
    <lineage>
        <taxon>Bacteria</taxon>
        <taxon>Bacillati</taxon>
        <taxon>Actinomycetota</taxon>
        <taxon>Actinomycetes</taxon>
        <taxon>Micromonosporales</taxon>
        <taxon>Micromonosporaceae</taxon>
        <taxon>Rugosimonospora</taxon>
    </lineage>
</organism>
<dbReference type="Pfam" id="PF03816">
    <property type="entry name" value="LytR_cpsA_psr"/>
    <property type="match status" value="1"/>
</dbReference>
<reference evidence="5" key="1">
    <citation type="submission" date="2021-01" db="EMBL/GenBank/DDBJ databases">
        <title>Whole genome shotgun sequence of Rugosimonospora africana NBRC 104875.</title>
        <authorList>
            <person name="Komaki H."/>
            <person name="Tamura T."/>
        </authorList>
    </citation>
    <scope>NUCLEOTIDE SEQUENCE</scope>
    <source>
        <strain evidence="5">NBRC 104875</strain>
    </source>
</reference>
<dbReference type="PANTHER" id="PTHR33392">
    <property type="entry name" value="POLYISOPRENYL-TEICHOIC ACID--PEPTIDOGLYCAN TEICHOIC ACID TRANSFERASE TAGU"/>
    <property type="match status" value="1"/>
</dbReference>
<feature type="region of interest" description="Disordered" evidence="2">
    <location>
        <begin position="1"/>
        <end position="35"/>
    </location>
</feature>
<evidence type="ECO:0000313" key="6">
    <source>
        <dbReference type="Proteomes" id="UP000642748"/>
    </source>
</evidence>
<dbReference type="RefSeq" id="WP_239134436.1">
    <property type="nucleotide sequence ID" value="NZ_BONZ01000101.1"/>
</dbReference>
<evidence type="ECO:0000256" key="2">
    <source>
        <dbReference type="SAM" id="MobiDB-lite"/>
    </source>
</evidence>
<dbReference type="PANTHER" id="PTHR33392:SF6">
    <property type="entry name" value="POLYISOPRENYL-TEICHOIC ACID--PEPTIDOGLYCAN TEICHOIC ACID TRANSFERASE TAGU"/>
    <property type="match status" value="1"/>
</dbReference>
<dbReference type="Gene3D" id="3.40.630.190">
    <property type="entry name" value="LCP protein"/>
    <property type="match status" value="1"/>
</dbReference>
<feature type="transmembrane region" description="Helical" evidence="3">
    <location>
        <begin position="40"/>
        <end position="67"/>
    </location>
</feature>
<protein>
    <recommendedName>
        <fullName evidence="4">Cell envelope-related transcriptional attenuator domain-containing protein</fullName>
    </recommendedName>
</protein>
<evidence type="ECO:0000256" key="1">
    <source>
        <dbReference type="ARBA" id="ARBA00006068"/>
    </source>
</evidence>
<dbReference type="EMBL" id="BONZ01000101">
    <property type="protein sequence ID" value="GIH20582.1"/>
    <property type="molecule type" value="Genomic_DNA"/>
</dbReference>
<dbReference type="AlphaFoldDB" id="A0A8J3R2Y8"/>
<keyword evidence="3" id="KW-0472">Membrane</keyword>
<dbReference type="InterPro" id="IPR050922">
    <property type="entry name" value="LytR/CpsA/Psr_CW_biosynth"/>
</dbReference>
<comment type="similarity">
    <text evidence="1">Belongs to the LytR/CpsA/Psr (LCP) family.</text>
</comment>
<keyword evidence="3" id="KW-1133">Transmembrane helix</keyword>
<evidence type="ECO:0000256" key="3">
    <source>
        <dbReference type="SAM" id="Phobius"/>
    </source>
</evidence>
<accession>A0A8J3R2Y8</accession>
<keyword evidence="3" id="KW-0812">Transmembrane</keyword>
<comment type="caution">
    <text evidence="5">The sequence shown here is derived from an EMBL/GenBank/DDBJ whole genome shotgun (WGS) entry which is preliminary data.</text>
</comment>
<feature type="compositionally biased region" description="Basic and acidic residues" evidence="2">
    <location>
        <begin position="8"/>
        <end position="18"/>
    </location>
</feature>
<sequence>MQYASRTVQERSGERFAADQRGGPSRPTRTKRRGKRKSPLWARLLVIFGAVLMVGSTATIVGMRVLVAAATSSVTQQDLLGSGGTHGKHASINGAKNILLVGVDTRVGNSAMGSRSDSIIILHVPAGHDQGDLVSIPRDTWVSIPAYDNGKQKYAGGHDKINAAFEFGSRGLTGPAAGKHGFELLEKTIQGLPGMSGLTFDAGAIVDFSGFTDVVNALGGVTLCVDEKTTSIHVGFTKSGREAEPYYFKDGVPTSRVPGVTPVVYNPGCQYMVGWRALDYVRQRDKLANGDGDYGRQRHQQQFVKALASKIMSGETLTNYSKLTKVLNTVGKAMTIDPGNFSIEDWIFAMKGIGGNGLITIKTNDGNYSTDYVNGQSIQTLNPTSMQLLESVKDDTVDSFIAAHTDWVAKS</sequence>
<name>A0A8J3R2Y8_9ACTN</name>